<reference evidence="8" key="1">
    <citation type="submission" date="2010-08" db="EMBL/GenBank/DDBJ databases">
        <authorList>
            <consortium name="Caenorhabditis japonica Sequencing Consortium"/>
            <person name="Wilson R.K."/>
        </authorList>
    </citation>
    <scope>NUCLEOTIDE SEQUENCE [LARGE SCALE GENOMIC DNA]</scope>
    <source>
        <strain evidence="8">DF5081</strain>
    </source>
</reference>
<dbReference type="SUPFAM" id="SSF103473">
    <property type="entry name" value="MFS general substrate transporter"/>
    <property type="match status" value="1"/>
</dbReference>
<dbReference type="CDD" id="cd17326">
    <property type="entry name" value="MFS_MFSD8"/>
    <property type="match status" value="1"/>
</dbReference>
<evidence type="ECO:0000256" key="5">
    <source>
        <dbReference type="SAM" id="Phobius"/>
    </source>
</evidence>
<dbReference type="PANTHER" id="PTHR23510:SF14">
    <property type="entry name" value="MAJOR FACILITATOR SUPERFAMILY (MFS) PROFILE DOMAIN-CONTAINING PROTEIN"/>
    <property type="match status" value="1"/>
</dbReference>
<feature type="domain" description="Major facilitator superfamily (MFS) profile" evidence="6">
    <location>
        <begin position="1"/>
        <end position="460"/>
    </location>
</feature>
<dbReference type="InterPro" id="IPR011701">
    <property type="entry name" value="MFS"/>
</dbReference>
<proteinExistence type="predicted"/>
<dbReference type="InterPro" id="IPR020846">
    <property type="entry name" value="MFS_dom"/>
</dbReference>
<dbReference type="InterPro" id="IPR036259">
    <property type="entry name" value="MFS_trans_sf"/>
</dbReference>
<organism evidence="7 8">
    <name type="scientific">Caenorhabditis japonica</name>
    <dbReference type="NCBI Taxonomy" id="281687"/>
    <lineage>
        <taxon>Eukaryota</taxon>
        <taxon>Metazoa</taxon>
        <taxon>Ecdysozoa</taxon>
        <taxon>Nematoda</taxon>
        <taxon>Chromadorea</taxon>
        <taxon>Rhabditida</taxon>
        <taxon>Rhabditina</taxon>
        <taxon>Rhabditomorpha</taxon>
        <taxon>Rhabditoidea</taxon>
        <taxon>Rhabditidae</taxon>
        <taxon>Peloderinae</taxon>
        <taxon>Caenorhabditis</taxon>
    </lineage>
</organism>
<evidence type="ECO:0000256" key="4">
    <source>
        <dbReference type="ARBA" id="ARBA00023136"/>
    </source>
</evidence>
<reference evidence="7" key="2">
    <citation type="submission" date="2022-06" db="UniProtKB">
        <authorList>
            <consortium name="EnsemblMetazoa"/>
        </authorList>
    </citation>
    <scope>IDENTIFICATION</scope>
    <source>
        <strain evidence="7">DF5081</strain>
    </source>
</reference>
<keyword evidence="3 5" id="KW-1133">Transmembrane helix</keyword>
<dbReference type="GO" id="GO:0022857">
    <property type="term" value="F:transmembrane transporter activity"/>
    <property type="evidence" value="ECO:0007669"/>
    <property type="project" value="InterPro"/>
</dbReference>
<dbReference type="AlphaFoldDB" id="A0A8R1DQ69"/>
<dbReference type="GO" id="GO:0005765">
    <property type="term" value="C:lysosomal membrane"/>
    <property type="evidence" value="ECO:0007669"/>
    <property type="project" value="TreeGrafter"/>
</dbReference>
<feature type="transmembrane region" description="Helical" evidence="5">
    <location>
        <begin position="434"/>
        <end position="456"/>
    </location>
</feature>
<sequence length="478" mass="52898">MTIGYQTDKPVANAEIYRRCANFGVLHVNVALFERGGWLLWLEIKYGVKLDKTADFDFLGWIVAACSIGCTIANPIYGYWNQKTMSVKWPVIAGFLIAALGQLWYGLLASFSSNVKWLMLCARLLTGLGVGNVSALRAYAAMASTPDDRMRAISFGVAGFALGFSFGPVISSAFTPLGEDGIHIVGVHVNMYSSVAYLMVVICLLASLSVYFFFKENYAGVLTKEEKENDDIVIPKFDRPAAFICIYLFMIVNIIATIVEVMSSPLTTVMYDWKDSDSVFYNGMILAASSAVSFSLNVAQGTTRIGKIDKRIQMLFGLSLFLLYQLFMYPWSFYSGPLNFLPDGVETTHAGGCYPSYAWCAETTRVPIFIYFFCFIVIFGVAFPFVETTSPTLFSEILGPRKQGNMQGVFSLCGSFAPVIASLSSTLIFKHTGYRYVTILQTACLLLAVLLILLFYKRLVPLKPIMKSETSTTIISSK</sequence>
<dbReference type="EnsemblMetazoa" id="CJA09138.1">
    <property type="protein sequence ID" value="CJA09138.1"/>
    <property type="gene ID" value="WBGene00128342"/>
</dbReference>
<feature type="transmembrane region" description="Helical" evidence="5">
    <location>
        <begin position="311"/>
        <end position="331"/>
    </location>
</feature>
<feature type="transmembrane region" description="Helical" evidence="5">
    <location>
        <begin position="279"/>
        <end position="299"/>
    </location>
</feature>
<name>A0A8R1DQ69_CAEJA</name>
<feature type="transmembrane region" description="Helical" evidence="5">
    <location>
        <begin position="152"/>
        <end position="174"/>
    </location>
</feature>
<evidence type="ECO:0000259" key="6">
    <source>
        <dbReference type="PROSITE" id="PS50850"/>
    </source>
</evidence>
<feature type="transmembrane region" description="Helical" evidence="5">
    <location>
        <begin position="368"/>
        <end position="386"/>
    </location>
</feature>
<evidence type="ECO:0000256" key="1">
    <source>
        <dbReference type="ARBA" id="ARBA00004141"/>
    </source>
</evidence>
<dbReference type="Pfam" id="PF07690">
    <property type="entry name" value="MFS_1"/>
    <property type="match status" value="2"/>
</dbReference>
<dbReference type="PANTHER" id="PTHR23510">
    <property type="entry name" value="INNER MEMBRANE TRANSPORT PROTEIN YAJR"/>
    <property type="match status" value="1"/>
</dbReference>
<dbReference type="PROSITE" id="PS50850">
    <property type="entry name" value="MFS"/>
    <property type="match status" value="1"/>
</dbReference>
<comment type="subcellular location">
    <subcellularLocation>
        <location evidence="1">Membrane</location>
        <topology evidence="1">Multi-pass membrane protein</topology>
    </subcellularLocation>
</comment>
<protein>
    <submittedName>
        <fullName evidence="7">MFS domain-containing protein</fullName>
    </submittedName>
</protein>
<feature type="transmembrane region" description="Helical" evidence="5">
    <location>
        <begin position="58"/>
        <end position="77"/>
    </location>
</feature>
<keyword evidence="8" id="KW-1185">Reference proteome</keyword>
<feature type="transmembrane region" description="Helical" evidence="5">
    <location>
        <begin position="117"/>
        <end position="140"/>
    </location>
</feature>
<evidence type="ECO:0000256" key="3">
    <source>
        <dbReference type="ARBA" id="ARBA00022989"/>
    </source>
</evidence>
<keyword evidence="2 5" id="KW-0812">Transmembrane</keyword>
<accession>A0A8R1DQ69</accession>
<evidence type="ECO:0000256" key="2">
    <source>
        <dbReference type="ARBA" id="ARBA00022692"/>
    </source>
</evidence>
<evidence type="ECO:0000313" key="7">
    <source>
        <dbReference type="EnsemblMetazoa" id="CJA09138.1"/>
    </source>
</evidence>
<evidence type="ECO:0000313" key="8">
    <source>
        <dbReference type="Proteomes" id="UP000005237"/>
    </source>
</evidence>
<dbReference type="InterPro" id="IPR051068">
    <property type="entry name" value="MFS_Domain-Containing_Protein"/>
</dbReference>
<dbReference type="Gene3D" id="1.20.1250.20">
    <property type="entry name" value="MFS general substrate transporter like domains"/>
    <property type="match status" value="1"/>
</dbReference>
<feature type="transmembrane region" description="Helical" evidence="5">
    <location>
        <begin position="241"/>
        <end position="259"/>
    </location>
</feature>
<feature type="transmembrane region" description="Helical" evidence="5">
    <location>
        <begin position="89"/>
        <end position="111"/>
    </location>
</feature>
<feature type="transmembrane region" description="Helical" evidence="5">
    <location>
        <begin position="194"/>
        <end position="214"/>
    </location>
</feature>
<dbReference type="Proteomes" id="UP000005237">
    <property type="component" value="Unassembled WGS sequence"/>
</dbReference>
<keyword evidence="4 5" id="KW-0472">Membrane</keyword>
<feature type="transmembrane region" description="Helical" evidence="5">
    <location>
        <begin position="407"/>
        <end position="428"/>
    </location>
</feature>